<dbReference type="SMART" id="SM00703">
    <property type="entry name" value="NRF"/>
    <property type="match status" value="1"/>
</dbReference>
<evidence type="ECO:0000313" key="4">
    <source>
        <dbReference type="EMBL" id="KAG6451760.1"/>
    </source>
</evidence>
<feature type="transmembrane region" description="Helical" evidence="1">
    <location>
        <begin position="568"/>
        <end position="587"/>
    </location>
</feature>
<keyword evidence="5" id="KW-1185">Reference proteome</keyword>
<evidence type="ECO:0000259" key="3">
    <source>
        <dbReference type="SMART" id="SM00703"/>
    </source>
</evidence>
<keyword evidence="1" id="KW-0472">Membrane</keyword>
<feature type="chain" id="PRO_5037609855" description="Nose resistant-to-fluoxetine protein N-terminal domain-containing protein" evidence="2">
    <location>
        <begin position="25"/>
        <end position="690"/>
    </location>
</feature>
<evidence type="ECO:0000256" key="2">
    <source>
        <dbReference type="SAM" id="SignalP"/>
    </source>
</evidence>
<organism evidence="4 5">
    <name type="scientific">Manduca sexta</name>
    <name type="common">Tobacco hawkmoth</name>
    <name type="synonym">Tobacco hornworm</name>
    <dbReference type="NCBI Taxonomy" id="7130"/>
    <lineage>
        <taxon>Eukaryota</taxon>
        <taxon>Metazoa</taxon>
        <taxon>Ecdysozoa</taxon>
        <taxon>Arthropoda</taxon>
        <taxon>Hexapoda</taxon>
        <taxon>Insecta</taxon>
        <taxon>Pterygota</taxon>
        <taxon>Neoptera</taxon>
        <taxon>Endopterygota</taxon>
        <taxon>Lepidoptera</taxon>
        <taxon>Glossata</taxon>
        <taxon>Ditrysia</taxon>
        <taxon>Bombycoidea</taxon>
        <taxon>Sphingidae</taxon>
        <taxon>Sphinginae</taxon>
        <taxon>Sphingini</taxon>
        <taxon>Manduca</taxon>
    </lineage>
</organism>
<dbReference type="Pfam" id="PF20146">
    <property type="entry name" value="NRF"/>
    <property type="match status" value="1"/>
</dbReference>
<dbReference type="PANTHER" id="PTHR11161">
    <property type="entry name" value="O-ACYLTRANSFERASE"/>
    <property type="match status" value="1"/>
</dbReference>
<dbReference type="InterPro" id="IPR052728">
    <property type="entry name" value="O2_lipid_transport_reg"/>
</dbReference>
<accession>A0A922CLU0</accession>
<dbReference type="Proteomes" id="UP000791440">
    <property type="component" value="Unassembled WGS sequence"/>
</dbReference>
<feature type="transmembrane region" description="Helical" evidence="1">
    <location>
        <begin position="351"/>
        <end position="368"/>
    </location>
</feature>
<feature type="transmembrane region" description="Helical" evidence="1">
    <location>
        <begin position="213"/>
        <end position="233"/>
    </location>
</feature>
<dbReference type="EMBL" id="JH668413">
    <property type="protein sequence ID" value="KAG6451760.1"/>
    <property type="molecule type" value="Genomic_DNA"/>
</dbReference>
<feature type="transmembrane region" description="Helical" evidence="1">
    <location>
        <begin position="599"/>
        <end position="618"/>
    </location>
</feature>
<reference evidence="4" key="1">
    <citation type="journal article" date="2016" name="Insect Biochem. Mol. Biol.">
        <title>Multifaceted biological insights from a draft genome sequence of the tobacco hornworm moth, Manduca sexta.</title>
        <authorList>
            <person name="Kanost M.R."/>
            <person name="Arrese E.L."/>
            <person name="Cao X."/>
            <person name="Chen Y.R."/>
            <person name="Chellapilla S."/>
            <person name="Goldsmith M.R."/>
            <person name="Grosse-Wilde E."/>
            <person name="Heckel D.G."/>
            <person name="Herndon N."/>
            <person name="Jiang H."/>
            <person name="Papanicolaou A."/>
            <person name="Qu J."/>
            <person name="Soulages J.L."/>
            <person name="Vogel H."/>
            <person name="Walters J."/>
            <person name="Waterhouse R.M."/>
            <person name="Ahn S.J."/>
            <person name="Almeida F.C."/>
            <person name="An C."/>
            <person name="Aqrawi P."/>
            <person name="Bretschneider A."/>
            <person name="Bryant W.B."/>
            <person name="Bucks S."/>
            <person name="Chao H."/>
            <person name="Chevignon G."/>
            <person name="Christen J.M."/>
            <person name="Clarke D.F."/>
            <person name="Dittmer N.T."/>
            <person name="Ferguson L.C.F."/>
            <person name="Garavelou S."/>
            <person name="Gordon K.H.J."/>
            <person name="Gunaratna R.T."/>
            <person name="Han Y."/>
            <person name="Hauser F."/>
            <person name="He Y."/>
            <person name="Heidel-Fischer H."/>
            <person name="Hirsh A."/>
            <person name="Hu Y."/>
            <person name="Jiang H."/>
            <person name="Kalra D."/>
            <person name="Klinner C."/>
            <person name="Konig C."/>
            <person name="Kovar C."/>
            <person name="Kroll A.R."/>
            <person name="Kuwar S.S."/>
            <person name="Lee S.L."/>
            <person name="Lehman R."/>
            <person name="Li K."/>
            <person name="Li Z."/>
            <person name="Liang H."/>
            <person name="Lovelace S."/>
            <person name="Lu Z."/>
            <person name="Mansfield J.H."/>
            <person name="McCulloch K.J."/>
            <person name="Mathew T."/>
            <person name="Morton B."/>
            <person name="Muzny D.M."/>
            <person name="Neunemann D."/>
            <person name="Ongeri F."/>
            <person name="Pauchet Y."/>
            <person name="Pu L.L."/>
            <person name="Pyrousis I."/>
            <person name="Rao X.J."/>
            <person name="Redding A."/>
            <person name="Roesel C."/>
            <person name="Sanchez-Gracia A."/>
            <person name="Schaack S."/>
            <person name="Shukla A."/>
            <person name="Tetreau G."/>
            <person name="Wang Y."/>
            <person name="Xiong G.H."/>
            <person name="Traut W."/>
            <person name="Walsh T.K."/>
            <person name="Worley K.C."/>
            <person name="Wu D."/>
            <person name="Wu W."/>
            <person name="Wu Y.Q."/>
            <person name="Zhang X."/>
            <person name="Zou Z."/>
            <person name="Zucker H."/>
            <person name="Briscoe A.D."/>
            <person name="Burmester T."/>
            <person name="Clem R.J."/>
            <person name="Feyereisen R."/>
            <person name="Grimmelikhuijzen C.J.P."/>
            <person name="Hamodrakas S.J."/>
            <person name="Hansson B.S."/>
            <person name="Huguet E."/>
            <person name="Jermiin L.S."/>
            <person name="Lan Q."/>
            <person name="Lehman H.K."/>
            <person name="Lorenzen M."/>
            <person name="Merzendorfer H."/>
            <person name="Michalopoulos I."/>
            <person name="Morton D.B."/>
            <person name="Muthukrishnan S."/>
            <person name="Oakeshott J.G."/>
            <person name="Palmer W."/>
            <person name="Park Y."/>
            <person name="Passarelli A.L."/>
            <person name="Rozas J."/>
            <person name="Schwartz L.M."/>
            <person name="Smith W."/>
            <person name="Southgate A."/>
            <person name="Vilcinskas A."/>
            <person name="Vogt R."/>
            <person name="Wang P."/>
            <person name="Werren J."/>
            <person name="Yu X.Q."/>
            <person name="Zhou J.J."/>
            <person name="Brown S.J."/>
            <person name="Scherer S.E."/>
            <person name="Richards S."/>
            <person name="Blissard G.W."/>
        </authorList>
    </citation>
    <scope>NUCLEOTIDE SEQUENCE</scope>
</reference>
<feature type="domain" description="Nose resistant-to-fluoxetine protein N-terminal" evidence="3">
    <location>
        <begin position="56"/>
        <end position="203"/>
    </location>
</feature>
<keyword evidence="1" id="KW-0812">Transmembrane</keyword>
<comment type="caution">
    <text evidence="4">The sequence shown here is derived from an EMBL/GenBank/DDBJ whole genome shotgun (WGS) entry which is preliminary data.</text>
</comment>
<dbReference type="GO" id="GO:0016747">
    <property type="term" value="F:acyltransferase activity, transferring groups other than amino-acyl groups"/>
    <property type="evidence" value="ECO:0007669"/>
    <property type="project" value="InterPro"/>
</dbReference>
<feature type="transmembrane region" description="Helical" evidence="1">
    <location>
        <begin position="443"/>
        <end position="463"/>
    </location>
</feature>
<name>A0A922CLU0_MANSE</name>
<sequence length="690" mass="78808">MASGCVRVCLALHIFLSIVTASYAGHRILNNGFNRRNAEIDSLIQDLQQEKWEQEDVPCVQAVKDMLYGVKNSTLWATWIWDSMQRPTGALYGSRYHLGNFDQCLNPPWQGTHQHLRTQHCLVEVSLTDTEPKRWTKHPDPYDNTENYLNTTSIYWRNFNKATLGVCLPEVCSHRAVAILAPLMVQANHLPEPRAPRVLSCQTGATHQYSTQFYIYILTFAILYSVAIFGTLFPEYVPTSYWASEVRKAFDMKRNWMKLFVVSSRELKSVHGIRCFSSAIIICSHYIYYSNLTPISNALHMEKDLNSFVGMFVFHIDLIVDTFFALSGMLLINGLMSGKRTNLVEGLVKRYIRIVAPLAVMVYYFSWVHEHIGSGPVWELASREQRDVCHENWWATLLMVNNYVNEDRICHTVSWYLSCDFQLAILGTLLVYIYQRDPKTGKIVIGGAAVAAILVPSVVTYYYKLSPLFFHGMQSLVNFKTDPVFLKRYIKAHCRAAAYMVGMYAGYIFSVYRPEENRNKLSKRLSILGFLAALFTMVMVYRGGGLMLHREYNALEVAAFVAFNRATWAFAVCCLIAICEYGTLPLISTYLKWDFFVPLSRLSYCLYLLHMALVYYSIHGTRAGARYDFVDMVVHGFGIWLITNWLSLGLYLTVEAPIANLSTHLFKSPTAEPVTNGKVNGTHPFKIKST</sequence>
<dbReference type="Pfam" id="PF01757">
    <property type="entry name" value="Acyl_transf_3"/>
    <property type="match status" value="1"/>
</dbReference>
<dbReference type="InterPro" id="IPR002656">
    <property type="entry name" value="Acyl_transf_3_dom"/>
</dbReference>
<feature type="transmembrane region" description="Helical" evidence="1">
    <location>
        <begin position="525"/>
        <end position="548"/>
    </location>
</feature>
<keyword evidence="1" id="KW-1133">Transmembrane helix</keyword>
<evidence type="ECO:0000313" key="5">
    <source>
        <dbReference type="Proteomes" id="UP000791440"/>
    </source>
</evidence>
<feature type="signal peptide" evidence="2">
    <location>
        <begin position="1"/>
        <end position="24"/>
    </location>
</feature>
<dbReference type="InterPro" id="IPR006621">
    <property type="entry name" value="Nose-resist-to-fluoxetine_N"/>
</dbReference>
<protein>
    <recommendedName>
        <fullName evidence="3">Nose resistant-to-fluoxetine protein N-terminal domain-containing protein</fullName>
    </recommendedName>
</protein>
<dbReference type="AlphaFoldDB" id="A0A922CLU0"/>
<feature type="transmembrane region" description="Helical" evidence="1">
    <location>
        <begin position="496"/>
        <end position="513"/>
    </location>
</feature>
<dbReference type="PANTHER" id="PTHR11161:SF4">
    <property type="entry name" value="DROP DEAD"/>
    <property type="match status" value="1"/>
</dbReference>
<proteinExistence type="predicted"/>
<keyword evidence="2" id="KW-0732">Signal</keyword>
<feature type="transmembrane region" description="Helical" evidence="1">
    <location>
        <begin position="309"/>
        <end position="331"/>
    </location>
</feature>
<reference evidence="4" key="2">
    <citation type="submission" date="2020-12" db="EMBL/GenBank/DDBJ databases">
        <authorList>
            <person name="Kanost M."/>
        </authorList>
    </citation>
    <scope>NUCLEOTIDE SEQUENCE</scope>
</reference>
<gene>
    <name evidence="4" type="ORF">O3G_MSEX007308</name>
</gene>
<evidence type="ECO:0000256" key="1">
    <source>
        <dbReference type="SAM" id="Phobius"/>
    </source>
</evidence>
<feature type="transmembrane region" description="Helical" evidence="1">
    <location>
        <begin position="638"/>
        <end position="658"/>
    </location>
</feature>
<feature type="transmembrane region" description="Helical" evidence="1">
    <location>
        <begin position="413"/>
        <end position="434"/>
    </location>
</feature>